<evidence type="ECO:0000313" key="3">
    <source>
        <dbReference type="Proteomes" id="UP000649604"/>
    </source>
</evidence>
<dbReference type="GO" id="GO:0008168">
    <property type="term" value="F:methyltransferase activity"/>
    <property type="evidence" value="ECO:0007669"/>
    <property type="project" value="UniProtKB-KW"/>
</dbReference>
<dbReference type="EMBL" id="WJJP01000146">
    <property type="protein sequence ID" value="MBD3323854.1"/>
    <property type="molecule type" value="Genomic_DNA"/>
</dbReference>
<dbReference type="SUPFAM" id="SSF53335">
    <property type="entry name" value="S-adenosyl-L-methionine-dependent methyltransferases"/>
    <property type="match status" value="1"/>
</dbReference>
<name>A0A9D5JTK5_9BACT</name>
<reference evidence="2" key="1">
    <citation type="submission" date="2019-11" db="EMBL/GenBank/DDBJ databases">
        <title>Microbial mats filling the niche in hypersaline microbial mats.</title>
        <authorList>
            <person name="Wong H.L."/>
            <person name="Macleod F.I."/>
            <person name="White R.A. III"/>
            <person name="Burns B.P."/>
        </authorList>
    </citation>
    <scope>NUCLEOTIDE SEQUENCE</scope>
    <source>
        <strain evidence="2">Rbin_158</strain>
    </source>
</reference>
<evidence type="ECO:0000313" key="2">
    <source>
        <dbReference type="EMBL" id="MBD3323854.1"/>
    </source>
</evidence>
<proteinExistence type="predicted"/>
<comment type="caution">
    <text evidence="2">The sequence shown here is derived from an EMBL/GenBank/DDBJ whole genome shotgun (WGS) entry which is preliminary data.</text>
</comment>
<dbReference type="Proteomes" id="UP000649604">
    <property type="component" value="Unassembled WGS sequence"/>
</dbReference>
<dbReference type="InterPro" id="IPR029063">
    <property type="entry name" value="SAM-dependent_MTases_sf"/>
</dbReference>
<protein>
    <submittedName>
        <fullName evidence="2">FkbM family methyltransferase</fullName>
    </submittedName>
</protein>
<gene>
    <name evidence="2" type="ORF">GF339_04675</name>
</gene>
<evidence type="ECO:0000259" key="1">
    <source>
        <dbReference type="Pfam" id="PF05050"/>
    </source>
</evidence>
<dbReference type="AlphaFoldDB" id="A0A9D5JTK5"/>
<sequence>MTTRPYFRFTWSHFSPIHRTAVRMYNAFMRCIPFSIKYGLGKQLRSQKPPYCLITPGTVVVQIGAPRDTLMAGRSRGMYFSVFAGHTGTAMIIEPDPANIAYFEAVIREQGIQNVILCQIGAWSEQNILKLYINDRHPATNLTEVSAKRVYTEKQLRRFRIVDIPVNTIDNILAEHHIAKVDLISITTNGSEEEILEGMGNLMAAGLPYIALAGINQRHRDLMKKKGYRFYAYDDRGMTFLQNP</sequence>
<keyword evidence="2" id="KW-0808">Transferase</keyword>
<accession>A0A9D5JTK5</accession>
<dbReference type="InterPro" id="IPR006342">
    <property type="entry name" value="FkbM_mtfrase"/>
</dbReference>
<dbReference type="Pfam" id="PF05050">
    <property type="entry name" value="Methyltransf_21"/>
    <property type="match status" value="1"/>
</dbReference>
<keyword evidence="2" id="KW-0489">Methyltransferase</keyword>
<dbReference type="NCBIfam" id="TIGR01444">
    <property type="entry name" value="fkbM_fam"/>
    <property type="match status" value="1"/>
</dbReference>
<organism evidence="2 3">
    <name type="scientific">candidate division KSB3 bacterium</name>
    <dbReference type="NCBI Taxonomy" id="2044937"/>
    <lineage>
        <taxon>Bacteria</taxon>
        <taxon>candidate division KSB3</taxon>
    </lineage>
</organism>
<dbReference type="Gene3D" id="3.40.50.150">
    <property type="entry name" value="Vaccinia Virus protein VP39"/>
    <property type="match status" value="1"/>
</dbReference>
<dbReference type="GO" id="GO:0032259">
    <property type="term" value="P:methylation"/>
    <property type="evidence" value="ECO:0007669"/>
    <property type="project" value="UniProtKB-KW"/>
</dbReference>
<feature type="domain" description="Methyltransferase FkbM" evidence="1">
    <location>
        <begin position="79"/>
        <end position="230"/>
    </location>
</feature>